<accession>A0ABN3Q347</accession>
<proteinExistence type="predicted"/>
<evidence type="ECO:0000313" key="3">
    <source>
        <dbReference type="Proteomes" id="UP001501509"/>
    </source>
</evidence>
<keyword evidence="1" id="KW-0812">Transmembrane</keyword>
<sequence length="92" mass="9443">MYEFLLNAFRVTLIAFVAGGTAVTVLQIVGIVTANPAMINYFGGDFADTVCVVAGLAGVFSFLQLYTPQGRAAAAALGAAGDEEVAQAAPER</sequence>
<keyword evidence="3" id="KW-1185">Reference proteome</keyword>
<keyword evidence="1" id="KW-1133">Transmembrane helix</keyword>
<dbReference type="EMBL" id="BAAATD010000007">
    <property type="protein sequence ID" value="GAA2613322.1"/>
    <property type="molecule type" value="Genomic_DNA"/>
</dbReference>
<protein>
    <submittedName>
        <fullName evidence="2">Uncharacterized protein</fullName>
    </submittedName>
</protein>
<comment type="caution">
    <text evidence="2">The sequence shown here is derived from an EMBL/GenBank/DDBJ whole genome shotgun (WGS) entry which is preliminary data.</text>
</comment>
<gene>
    <name evidence="2" type="ORF">GCM10010411_55280</name>
</gene>
<reference evidence="2 3" key="1">
    <citation type="journal article" date="2019" name="Int. J. Syst. Evol. Microbiol.">
        <title>The Global Catalogue of Microorganisms (GCM) 10K type strain sequencing project: providing services to taxonomists for standard genome sequencing and annotation.</title>
        <authorList>
            <consortium name="The Broad Institute Genomics Platform"/>
            <consortium name="The Broad Institute Genome Sequencing Center for Infectious Disease"/>
            <person name="Wu L."/>
            <person name="Ma J."/>
        </authorList>
    </citation>
    <scope>NUCLEOTIDE SEQUENCE [LARGE SCALE GENOMIC DNA]</scope>
    <source>
        <strain evidence="2 3">JCM 6833</strain>
    </source>
</reference>
<keyword evidence="1" id="KW-0472">Membrane</keyword>
<evidence type="ECO:0000313" key="2">
    <source>
        <dbReference type="EMBL" id="GAA2613322.1"/>
    </source>
</evidence>
<name>A0ABN3Q347_9ACTN</name>
<evidence type="ECO:0000256" key="1">
    <source>
        <dbReference type="SAM" id="Phobius"/>
    </source>
</evidence>
<dbReference type="RefSeq" id="WP_344545355.1">
    <property type="nucleotide sequence ID" value="NZ_BAAATD010000007.1"/>
</dbReference>
<dbReference type="Proteomes" id="UP001501509">
    <property type="component" value="Unassembled WGS sequence"/>
</dbReference>
<organism evidence="2 3">
    <name type="scientific">Actinomadura fulvescens</name>
    <dbReference type="NCBI Taxonomy" id="46160"/>
    <lineage>
        <taxon>Bacteria</taxon>
        <taxon>Bacillati</taxon>
        <taxon>Actinomycetota</taxon>
        <taxon>Actinomycetes</taxon>
        <taxon>Streptosporangiales</taxon>
        <taxon>Thermomonosporaceae</taxon>
        <taxon>Actinomadura</taxon>
    </lineage>
</organism>
<feature type="transmembrane region" description="Helical" evidence="1">
    <location>
        <begin position="12"/>
        <end position="34"/>
    </location>
</feature>
<feature type="transmembrane region" description="Helical" evidence="1">
    <location>
        <begin position="46"/>
        <end position="66"/>
    </location>
</feature>